<gene>
    <name evidence="1" type="ORF">JYZ213_LOCUS34259</name>
    <name evidence="2" type="ORF">OXD698_LOCUS8984</name>
</gene>
<evidence type="ECO:0000313" key="2">
    <source>
        <dbReference type="EMBL" id="CAF3650345.1"/>
    </source>
</evidence>
<sequence length="533" mass="60927">MNLNTIDLNQAEKAVASFTTDDNEQKYQPKTLDLHNEARRNYLPLYPTKAFSRNNHLLLANVSITHLGPSEIARRQYGADTVDAITLMNNYNYSDHDGFSLSEQDAEELSKRLQIGKSIITFNATQIRSICYYFRELYKLFRQNVLLQQDGALEDYTTNSKQVAILLEFYLQIDVDIFYMKTCSFRGAKPQSIMESLFCGEDEPHARYTMSPCVNPFCSCCHNSSATGNGAQHQLGPVVDFSTSSMHQFLNGYTTYLNCPATCRTSNVIYTMTCPCGYYDYVDSTAKTLIDAVVHHRKHGNRVIHEMLTGNCRSSRTLFDLNESENEVANKMRLYQHSARCPIALRLFLDYNPNYWCFIPMLKYRARAKNIAYVRQARGSSSSSFHETIGAQMSDLTATSLIGRNSRVIPDLHDVPRPPSTIYEFSYEQRQKQRLFFEELLSSSTDQLSYSPVNLYKVAIIVVLPDDCSITLRYIIETLFIIHGETKLNMICPIGGDSEQRYGRPYGPVWCLNLNRSSICTTIRTRRTTATKR</sequence>
<dbReference type="EMBL" id="CAJOAZ010000445">
    <property type="protein sequence ID" value="CAF3650345.1"/>
    <property type="molecule type" value="Genomic_DNA"/>
</dbReference>
<proteinExistence type="predicted"/>
<name>A0A818RBR2_9BILA</name>
<evidence type="ECO:0000313" key="1">
    <source>
        <dbReference type="EMBL" id="CAF1336713.1"/>
    </source>
</evidence>
<protein>
    <submittedName>
        <fullName evidence="2">Uncharacterized protein</fullName>
    </submittedName>
</protein>
<evidence type="ECO:0000313" key="3">
    <source>
        <dbReference type="Proteomes" id="UP000663844"/>
    </source>
</evidence>
<dbReference type="AlphaFoldDB" id="A0A818RBR2"/>
<dbReference type="Proteomes" id="UP000663844">
    <property type="component" value="Unassembled WGS sequence"/>
</dbReference>
<accession>A0A818RBR2</accession>
<dbReference type="EMBL" id="CAJNOG010000690">
    <property type="protein sequence ID" value="CAF1336713.1"/>
    <property type="molecule type" value="Genomic_DNA"/>
</dbReference>
<reference evidence="2" key="1">
    <citation type="submission" date="2021-02" db="EMBL/GenBank/DDBJ databases">
        <authorList>
            <person name="Nowell W R."/>
        </authorList>
    </citation>
    <scope>NUCLEOTIDE SEQUENCE</scope>
</reference>
<dbReference type="Proteomes" id="UP000663845">
    <property type="component" value="Unassembled WGS sequence"/>
</dbReference>
<comment type="caution">
    <text evidence="2">The sequence shown here is derived from an EMBL/GenBank/DDBJ whole genome shotgun (WGS) entry which is preliminary data.</text>
</comment>
<organism evidence="2 3">
    <name type="scientific">Adineta steineri</name>
    <dbReference type="NCBI Taxonomy" id="433720"/>
    <lineage>
        <taxon>Eukaryota</taxon>
        <taxon>Metazoa</taxon>
        <taxon>Spiralia</taxon>
        <taxon>Gnathifera</taxon>
        <taxon>Rotifera</taxon>
        <taxon>Eurotatoria</taxon>
        <taxon>Bdelloidea</taxon>
        <taxon>Adinetida</taxon>
        <taxon>Adinetidae</taxon>
        <taxon>Adineta</taxon>
    </lineage>
</organism>